<keyword evidence="1" id="KW-0732">Signal</keyword>
<dbReference type="AlphaFoldDB" id="A0A9X7IRB7"/>
<dbReference type="Proteomes" id="UP000237911">
    <property type="component" value="Unassembled WGS sequence"/>
</dbReference>
<dbReference type="PROSITE" id="PS51257">
    <property type="entry name" value="PROKAR_LIPOPROTEIN"/>
    <property type="match status" value="1"/>
</dbReference>
<dbReference type="EMBL" id="PUEV01000012">
    <property type="protein sequence ID" value="PQM53758.1"/>
    <property type="molecule type" value="Genomic_DNA"/>
</dbReference>
<protein>
    <submittedName>
        <fullName evidence="2">Uncharacterized protein</fullName>
    </submittedName>
</protein>
<accession>A0A9X7IRB7</accession>
<feature type="signal peptide" evidence="1">
    <location>
        <begin position="1"/>
        <end position="22"/>
    </location>
</feature>
<evidence type="ECO:0000256" key="1">
    <source>
        <dbReference type="SAM" id="SignalP"/>
    </source>
</evidence>
<evidence type="ECO:0000313" key="3">
    <source>
        <dbReference type="Proteomes" id="UP000237911"/>
    </source>
</evidence>
<proteinExistence type="predicted"/>
<feature type="chain" id="PRO_5040719672" evidence="1">
    <location>
        <begin position="23"/>
        <end position="227"/>
    </location>
</feature>
<comment type="caution">
    <text evidence="2">The sequence shown here is derived from an EMBL/GenBank/DDBJ whole genome shotgun (WGS) entry which is preliminary data.</text>
</comment>
<gene>
    <name evidence="2" type="ORF">C5U48_02830</name>
</gene>
<reference evidence="2 3" key="1">
    <citation type="submission" date="2018-02" db="EMBL/GenBank/DDBJ databases">
        <title>Draft genome sequence of Mycobacterium virginiense isolated from mud of a swine farm in Japan.</title>
        <authorList>
            <person name="Ohya K."/>
        </authorList>
    </citation>
    <scope>NUCLEOTIDE SEQUENCE [LARGE SCALE GENOMIC DNA]</scope>
    <source>
        <strain evidence="2 3">GF75</strain>
    </source>
</reference>
<sequence>MLNRAPWWARMVWVLAMATACAVGVAWSQDLARGQGYASGVAESARRAAASFDTGFAAGERHEERRNRGVVEVEDLPDGTDRAAAAAAEERGQAYAFLSSRPEAGCTVTVRLPAGTLIGVPDKLTGVGKGLDTSHWACDAPFSMRLPGGAAPPTVADLPRRWDSAIQGSDSFAYTVGDGVRVDILRCTGFTVPLPVPAGGVAVPATVPILAGDACSREPVTTLPKPR</sequence>
<name>A0A9X7IRB7_9MYCO</name>
<organism evidence="2 3">
    <name type="scientific">Mycolicibacter virginiensis</name>
    <dbReference type="NCBI Taxonomy" id="1795032"/>
    <lineage>
        <taxon>Bacteria</taxon>
        <taxon>Bacillati</taxon>
        <taxon>Actinomycetota</taxon>
        <taxon>Actinomycetes</taxon>
        <taxon>Mycobacteriales</taxon>
        <taxon>Mycobacteriaceae</taxon>
        <taxon>Mycolicibacter</taxon>
    </lineage>
</organism>
<evidence type="ECO:0000313" key="2">
    <source>
        <dbReference type="EMBL" id="PQM53758.1"/>
    </source>
</evidence>
<keyword evidence="3" id="KW-1185">Reference proteome</keyword>